<name>A0AA43QPC4_9LECA</name>
<dbReference type="Proteomes" id="UP001161017">
    <property type="component" value="Unassembled WGS sequence"/>
</dbReference>
<feature type="region of interest" description="Disordered" evidence="2">
    <location>
        <begin position="242"/>
        <end position="348"/>
    </location>
</feature>
<dbReference type="AlphaFoldDB" id="A0AA43QPC4"/>
<feature type="compositionally biased region" description="Basic and acidic residues" evidence="2">
    <location>
        <begin position="265"/>
        <end position="283"/>
    </location>
</feature>
<evidence type="ECO:0000256" key="1">
    <source>
        <dbReference type="ARBA" id="ARBA00005595"/>
    </source>
</evidence>
<accession>A0AA43QPC4</accession>
<keyword evidence="4" id="KW-1185">Reference proteome</keyword>
<comment type="similarity">
    <text evidence="1">Belongs to the CWC16 family.</text>
</comment>
<dbReference type="PANTHER" id="PTHR12111">
    <property type="entry name" value="SPLICING FACTOR YJU2"/>
    <property type="match status" value="1"/>
</dbReference>
<evidence type="ECO:0000256" key="2">
    <source>
        <dbReference type="SAM" id="MobiDB-lite"/>
    </source>
</evidence>
<sequence length="348" mass="38645">MGRYVPPDQEGVLSFNQASGKGHALGNRARKINQGILTIRFELPFAIWCTSCRHPTLIAQGVRFNAEKSRVGSYHSTPILRFTFTHPPCSGRIEIRTDPANTAYIVHSGARKRDIGEAEEGKREGDVVVAGLKTEGEKVRLANDPFARVEEKVEDEATKKREGGRVEELYAASGVWDDPGEMNRRLRREFRVGRKEREKEWQSAEEVKERIGFGGELVAESEEDVVRAGLVEFGEVEDLESRVRAKGLFDSTNGKTRGGSGSSGKTEKRSISTVRDQPKDNLRKSLGTNTRAAIDPFITSSKSSPTTTPSIKRKRRKSPDPTLPLDPPPRETTPRTTGTLPLVDYDSE</sequence>
<dbReference type="GO" id="GO:0000398">
    <property type="term" value="P:mRNA splicing, via spliceosome"/>
    <property type="evidence" value="ECO:0007669"/>
    <property type="project" value="InterPro"/>
</dbReference>
<feature type="compositionally biased region" description="Low complexity" evidence="2">
    <location>
        <begin position="298"/>
        <end position="310"/>
    </location>
</feature>
<dbReference type="GO" id="GO:0005684">
    <property type="term" value="C:U2-type spliceosomal complex"/>
    <property type="evidence" value="ECO:0007669"/>
    <property type="project" value="TreeGrafter"/>
</dbReference>
<protein>
    <submittedName>
        <fullName evidence="3">Protein saf4</fullName>
    </submittedName>
</protein>
<comment type="caution">
    <text evidence="3">The sequence shown here is derived from an EMBL/GenBank/DDBJ whole genome shotgun (WGS) entry which is preliminary data.</text>
</comment>
<reference evidence="3" key="1">
    <citation type="journal article" date="2023" name="Genome Biol. Evol.">
        <title>First Whole Genome Sequence and Flow Cytometry Genome Size Data for the Lichen-Forming Fungus Ramalina farinacea (Ascomycota).</title>
        <authorList>
            <person name="Llewellyn T."/>
            <person name="Mian S."/>
            <person name="Hill R."/>
            <person name="Leitch I.J."/>
            <person name="Gaya E."/>
        </authorList>
    </citation>
    <scope>NUCLEOTIDE SEQUENCE</scope>
    <source>
        <strain evidence="3">LIQ254RAFAR</strain>
    </source>
</reference>
<dbReference type="GO" id="GO:0071014">
    <property type="term" value="C:post-mRNA release spliceosomal complex"/>
    <property type="evidence" value="ECO:0007669"/>
    <property type="project" value="TreeGrafter"/>
</dbReference>
<dbReference type="Pfam" id="PF04502">
    <property type="entry name" value="Saf4_Yju2"/>
    <property type="match status" value="1"/>
</dbReference>
<dbReference type="InterPro" id="IPR007590">
    <property type="entry name" value="Saf4/Yju2"/>
</dbReference>
<gene>
    <name evidence="3" type="primary">saf4</name>
    <name evidence="3" type="ORF">OHK93_000834</name>
</gene>
<organism evidence="3 4">
    <name type="scientific">Ramalina farinacea</name>
    <dbReference type="NCBI Taxonomy" id="258253"/>
    <lineage>
        <taxon>Eukaryota</taxon>
        <taxon>Fungi</taxon>
        <taxon>Dikarya</taxon>
        <taxon>Ascomycota</taxon>
        <taxon>Pezizomycotina</taxon>
        <taxon>Lecanoromycetes</taxon>
        <taxon>OSLEUM clade</taxon>
        <taxon>Lecanoromycetidae</taxon>
        <taxon>Lecanorales</taxon>
        <taxon>Lecanorineae</taxon>
        <taxon>Ramalinaceae</taxon>
        <taxon>Ramalina</taxon>
    </lineage>
</organism>
<evidence type="ECO:0000313" key="3">
    <source>
        <dbReference type="EMBL" id="MDI1489637.1"/>
    </source>
</evidence>
<evidence type="ECO:0000313" key="4">
    <source>
        <dbReference type="Proteomes" id="UP001161017"/>
    </source>
</evidence>
<dbReference type="EMBL" id="JAPUFD010000010">
    <property type="protein sequence ID" value="MDI1489637.1"/>
    <property type="molecule type" value="Genomic_DNA"/>
</dbReference>
<proteinExistence type="inferred from homology"/>
<dbReference type="PANTHER" id="PTHR12111:SF2">
    <property type="entry name" value="SPLICING FACTOR YJU2B-RELATED"/>
    <property type="match status" value="1"/>
</dbReference>